<keyword evidence="1" id="KW-0472">Membrane</keyword>
<feature type="transmembrane region" description="Helical" evidence="1">
    <location>
        <begin position="150"/>
        <end position="170"/>
    </location>
</feature>
<comment type="caution">
    <text evidence="3">The sequence shown here is derived from an EMBL/GenBank/DDBJ whole genome shotgun (WGS) entry which is preliminary data.</text>
</comment>
<dbReference type="Proteomes" id="UP001596022">
    <property type="component" value="Unassembled WGS sequence"/>
</dbReference>
<organism evidence="3 4">
    <name type="scientific">Camelliibacillus cellulosilyticus</name>
    <dbReference type="NCBI Taxonomy" id="2174486"/>
    <lineage>
        <taxon>Bacteria</taxon>
        <taxon>Bacillati</taxon>
        <taxon>Bacillota</taxon>
        <taxon>Bacilli</taxon>
        <taxon>Bacillales</taxon>
        <taxon>Sporolactobacillaceae</taxon>
        <taxon>Camelliibacillus</taxon>
    </lineage>
</organism>
<dbReference type="EMBL" id="JBHSFW010000003">
    <property type="protein sequence ID" value="MFC4618840.1"/>
    <property type="molecule type" value="Genomic_DNA"/>
</dbReference>
<feature type="domain" description="YtkA-like" evidence="2">
    <location>
        <begin position="40"/>
        <end position="117"/>
    </location>
</feature>
<gene>
    <name evidence="3" type="ORF">ACFO4N_08825</name>
</gene>
<evidence type="ECO:0000259" key="2">
    <source>
        <dbReference type="Pfam" id="PF13115"/>
    </source>
</evidence>
<accession>A0ABV9GNK3</accession>
<keyword evidence="1" id="KW-1133">Transmembrane helix</keyword>
<evidence type="ECO:0000313" key="4">
    <source>
        <dbReference type="Proteomes" id="UP001596022"/>
    </source>
</evidence>
<evidence type="ECO:0000256" key="1">
    <source>
        <dbReference type="SAM" id="Phobius"/>
    </source>
</evidence>
<evidence type="ECO:0000313" key="3">
    <source>
        <dbReference type="EMBL" id="MFC4618840.1"/>
    </source>
</evidence>
<dbReference type="Pfam" id="PF13115">
    <property type="entry name" value="YtkA"/>
    <property type="match status" value="1"/>
</dbReference>
<keyword evidence="1" id="KW-0812">Transmembrane</keyword>
<name>A0ABV9GNK3_9BACL</name>
<dbReference type="RefSeq" id="WP_376845941.1">
    <property type="nucleotide sequence ID" value="NZ_JBHSFW010000003.1"/>
</dbReference>
<protein>
    <submittedName>
        <fullName evidence="3">FixH family protein</fullName>
    </submittedName>
</protein>
<proteinExistence type="predicted"/>
<sequence>MSKRNKLVVKLVAAIVFMFAILGQTHWVSAAESELMITSLVHKDPLVVGKTVRFEAHVTVDDPKKPTKTLKNEEGVNVYTFFTKGAENREVTLTSKGKGNYEGVIKLPESGTWQVNVMALKIGQGKKLGANNTATMETEWHVQKAGLSAAVWWTIGIAAVLIMLMLIFVLTRLRRKKREAALKKAVHHKKNRR</sequence>
<dbReference type="InterPro" id="IPR032693">
    <property type="entry name" value="YtkA-like_dom"/>
</dbReference>
<keyword evidence="4" id="KW-1185">Reference proteome</keyword>
<reference evidence="4" key="1">
    <citation type="journal article" date="2019" name="Int. J. Syst. Evol. Microbiol.">
        <title>The Global Catalogue of Microorganisms (GCM) 10K type strain sequencing project: providing services to taxonomists for standard genome sequencing and annotation.</title>
        <authorList>
            <consortium name="The Broad Institute Genomics Platform"/>
            <consortium name="The Broad Institute Genome Sequencing Center for Infectious Disease"/>
            <person name="Wu L."/>
            <person name="Ma J."/>
        </authorList>
    </citation>
    <scope>NUCLEOTIDE SEQUENCE [LARGE SCALE GENOMIC DNA]</scope>
    <source>
        <strain evidence="4">CGMCC 1.16306</strain>
    </source>
</reference>